<evidence type="ECO:0000259" key="5">
    <source>
        <dbReference type="SMART" id="SM00382"/>
    </source>
</evidence>
<dbReference type="eggNOG" id="COG2256">
    <property type="taxonomic scope" value="Bacteria"/>
</dbReference>
<dbReference type="CDD" id="cd18139">
    <property type="entry name" value="HLD_clamp_RarA"/>
    <property type="match status" value="1"/>
</dbReference>
<sequence length="428" mass="46715">MQQPLAFRMRPRTIEEVVGQQHLVGEGKIIHRMVTAKMLSSMILYGPPGTGKTSIASAIAGSTKYAFRILNAATDSKKDLQIVAEEAKMSGTVVLLLDEIHRLDKTKQDFLLPHLESGRIVLIGATTENPYLSILPAIRSRSQIFEVQPLSEDDMKIAIQRALTDKDRGLGNFDAVLDEDAERQLVYATNGDLRSALNGLELAVKSTLPSEDGQIHITLPIIEETVQRKALTADKDGDGHYDVISALQKSIRGSDTDAALHYLARLIEAGDLPIISRRLRVIAYEDIGLANPAVAARAITAIDTAEKLGFPEARIPLANAVIELALSPKSNSAYTAVDAALADVRKGGTGDVPDHLKDAHYKGAEKLGHGVDYVYPHGYPGDWVPQQYLPDKLVGKHYFDPAGNSKVEVAYKDQYQKLSDAQRKGLKK</sequence>
<evidence type="ECO:0000313" key="9">
    <source>
        <dbReference type="Proteomes" id="UP000032289"/>
    </source>
</evidence>
<dbReference type="GO" id="GO:0016887">
    <property type="term" value="F:ATP hydrolysis activity"/>
    <property type="evidence" value="ECO:0007669"/>
    <property type="project" value="InterPro"/>
</dbReference>
<dbReference type="InterPro" id="IPR003959">
    <property type="entry name" value="ATPase_AAA_core"/>
</dbReference>
<dbReference type="GO" id="GO:0003677">
    <property type="term" value="F:DNA binding"/>
    <property type="evidence" value="ECO:0007669"/>
    <property type="project" value="InterPro"/>
</dbReference>
<dbReference type="InterPro" id="IPR003593">
    <property type="entry name" value="AAA+_ATPase"/>
</dbReference>
<accession>A0A0D1KKQ3</accession>
<dbReference type="EMBL" id="JWHU01000012">
    <property type="protein sequence ID" value="KIU21100.1"/>
    <property type="molecule type" value="Genomic_DNA"/>
</dbReference>
<keyword evidence="3" id="KW-0547">Nucleotide-binding</keyword>
<evidence type="ECO:0000313" key="8">
    <source>
        <dbReference type="Proteomes" id="UP000032287"/>
    </source>
</evidence>
<evidence type="ECO:0000256" key="2">
    <source>
        <dbReference type="ARBA" id="ARBA00020776"/>
    </source>
</evidence>
<dbReference type="Proteomes" id="UP000032289">
    <property type="component" value="Unassembled WGS sequence"/>
</dbReference>
<dbReference type="RefSeq" id="WP_043707694.1">
    <property type="nucleotide sequence ID" value="NZ_CP012873.1"/>
</dbReference>
<dbReference type="GO" id="GO:0006261">
    <property type="term" value="P:DNA-templated DNA replication"/>
    <property type="evidence" value="ECO:0007669"/>
    <property type="project" value="TreeGrafter"/>
</dbReference>
<evidence type="ECO:0000313" key="6">
    <source>
        <dbReference type="EMBL" id="KIU21100.1"/>
    </source>
</evidence>
<dbReference type="InterPro" id="IPR027417">
    <property type="entry name" value="P-loop_NTPase"/>
</dbReference>
<dbReference type="STRING" id="137591.AO080_04765"/>
<protein>
    <recommendedName>
        <fullName evidence="2">Replication-associated recombination protein A</fullName>
    </recommendedName>
</protein>
<evidence type="ECO:0000256" key="1">
    <source>
        <dbReference type="ARBA" id="ARBA00008959"/>
    </source>
</evidence>
<dbReference type="FunFam" id="3.40.50.300:FF:000766">
    <property type="entry name" value="Recombination factor protein RarA"/>
    <property type="match status" value="1"/>
</dbReference>
<dbReference type="Pfam" id="PF12002">
    <property type="entry name" value="MgsA_C"/>
    <property type="match status" value="1"/>
</dbReference>
<keyword evidence="4" id="KW-0067">ATP-binding</keyword>
<dbReference type="FunFam" id="1.10.3710.10:FF:000003">
    <property type="entry name" value="ATPase, AAA family protein"/>
    <property type="match status" value="1"/>
</dbReference>
<feature type="domain" description="AAA+ ATPase" evidence="5">
    <location>
        <begin position="38"/>
        <end position="150"/>
    </location>
</feature>
<dbReference type="SMART" id="SM00382">
    <property type="entry name" value="AAA"/>
    <property type="match status" value="1"/>
</dbReference>
<dbReference type="OrthoDB" id="9778364at2"/>
<dbReference type="Pfam" id="PF16193">
    <property type="entry name" value="AAA_assoc_2"/>
    <property type="match status" value="1"/>
</dbReference>
<comment type="similarity">
    <text evidence="1">Belongs to the AAA ATPase family. RarA/MGS1/WRNIP1 subfamily.</text>
</comment>
<organism evidence="7 9">
    <name type="scientific">Weissella cibaria</name>
    <dbReference type="NCBI Taxonomy" id="137591"/>
    <lineage>
        <taxon>Bacteria</taxon>
        <taxon>Bacillati</taxon>
        <taxon>Bacillota</taxon>
        <taxon>Bacilli</taxon>
        <taxon>Lactobacillales</taxon>
        <taxon>Lactobacillaceae</taxon>
        <taxon>Weissella</taxon>
    </lineage>
</organism>
<dbReference type="GO" id="GO:0005524">
    <property type="term" value="F:ATP binding"/>
    <property type="evidence" value="ECO:0007669"/>
    <property type="project" value="UniProtKB-KW"/>
</dbReference>
<dbReference type="InterPro" id="IPR032423">
    <property type="entry name" value="AAA_assoc_2"/>
</dbReference>
<dbReference type="InterPro" id="IPR051314">
    <property type="entry name" value="AAA_ATPase_RarA/MGS1/WRNIP1"/>
</dbReference>
<dbReference type="PANTHER" id="PTHR13779">
    <property type="entry name" value="WERNER HELICASE-INTERACTING PROTEIN 1 FAMILY MEMBER"/>
    <property type="match status" value="1"/>
</dbReference>
<evidence type="ECO:0000313" key="7">
    <source>
        <dbReference type="EMBL" id="KIU25219.1"/>
    </source>
</evidence>
<dbReference type="GO" id="GO:0008047">
    <property type="term" value="F:enzyme activator activity"/>
    <property type="evidence" value="ECO:0007669"/>
    <property type="project" value="TreeGrafter"/>
</dbReference>
<dbReference type="GO" id="GO:0017116">
    <property type="term" value="F:single-stranded DNA helicase activity"/>
    <property type="evidence" value="ECO:0007669"/>
    <property type="project" value="TreeGrafter"/>
</dbReference>
<dbReference type="PATRIC" id="fig|137591.24.peg.584"/>
<dbReference type="Gene3D" id="1.20.272.10">
    <property type="match status" value="1"/>
</dbReference>
<dbReference type="FunFam" id="1.10.8.60:FF:000029">
    <property type="entry name" value="Replication-associated recombination protein A"/>
    <property type="match status" value="1"/>
</dbReference>
<dbReference type="FunFam" id="1.20.272.10:FF:000001">
    <property type="entry name" value="Putative AAA family ATPase"/>
    <property type="match status" value="1"/>
</dbReference>
<gene>
    <name evidence="7" type="primary">rarA</name>
    <name evidence="7" type="ORF">ab3b_00605</name>
    <name evidence="6" type="ORF">QX99_00858</name>
</gene>
<name>A0A0D1KKQ3_9LACO</name>
<dbReference type="PANTHER" id="PTHR13779:SF7">
    <property type="entry name" value="ATPASE WRNIP1"/>
    <property type="match status" value="1"/>
</dbReference>
<dbReference type="CDD" id="cd00009">
    <property type="entry name" value="AAA"/>
    <property type="match status" value="1"/>
</dbReference>
<dbReference type="InterPro" id="IPR008921">
    <property type="entry name" value="DNA_pol3_clamp-load_cplx_C"/>
</dbReference>
<evidence type="ECO:0000256" key="3">
    <source>
        <dbReference type="ARBA" id="ARBA00022741"/>
    </source>
</evidence>
<dbReference type="Proteomes" id="UP000032287">
    <property type="component" value="Unassembled WGS sequence"/>
</dbReference>
<comment type="caution">
    <text evidence="7">The sequence shown here is derived from an EMBL/GenBank/DDBJ whole genome shotgun (WGS) entry which is preliminary data.</text>
</comment>
<dbReference type="AlphaFoldDB" id="A0A0D1KKQ3"/>
<dbReference type="InterPro" id="IPR021886">
    <property type="entry name" value="MgsA_C"/>
</dbReference>
<dbReference type="SUPFAM" id="SSF48019">
    <property type="entry name" value="post-AAA+ oligomerization domain-like"/>
    <property type="match status" value="1"/>
</dbReference>
<dbReference type="EMBL" id="JWHT01000013">
    <property type="protein sequence ID" value="KIU25219.1"/>
    <property type="molecule type" value="Genomic_DNA"/>
</dbReference>
<dbReference type="Pfam" id="PF00004">
    <property type="entry name" value="AAA"/>
    <property type="match status" value="1"/>
</dbReference>
<dbReference type="KEGG" id="wcb:AO080_04765"/>
<keyword evidence="8" id="KW-1185">Reference proteome</keyword>
<proteinExistence type="inferred from homology"/>
<dbReference type="Gene3D" id="3.40.50.300">
    <property type="entry name" value="P-loop containing nucleotide triphosphate hydrolases"/>
    <property type="match status" value="1"/>
</dbReference>
<reference evidence="8 9" key="1">
    <citation type="journal article" date="2015" name="Microbiology (Mosc.)">
        <title>Genomics of the Weissella cibaria species with an examination of its metabolic traits.</title>
        <authorList>
            <person name="Lynch K.M."/>
            <person name="Lucid A."/>
            <person name="Arendt E.K."/>
            <person name="Sleator R.D."/>
            <person name="Lucey B."/>
            <person name="Coffey A."/>
        </authorList>
    </citation>
    <scope>NUCLEOTIDE SEQUENCE [LARGE SCALE GENOMIC DNA]</scope>
    <source>
        <strain evidence="7 9">AB3b</strain>
        <strain evidence="6 8">MG1</strain>
    </source>
</reference>
<dbReference type="SUPFAM" id="SSF52540">
    <property type="entry name" value="P-loop containing nucleoside triphosphate hydrolases"/>
    <property type="match status" value="1"/>
</dbReference>
<dbReference type="Gene3D" id="1.10.3710.10">
    <property type="entry name" value="DNA polymerase III clamp loader subunits, C-terminal domain"/>
    <property type="match status" value="1"/>
</dbReference>
<dbReference type="GO" id="GO:0000731">
    <property type="term" value="P:DNA synthesis involved in DNA repair"/>
    <property type="evidence" value="ECO:0007669"/>
    <property type="project" value="TreeGrafter"/>
</dbReference>
<dbReference type="Gene3D" id="1.10.8.60">
    <property type="match status" value="1"/>
</dbReference>
<evidence type="ECO:0000256" key="4">
    <source>
        <dbReference type="ARBA" id="ARBA00022840"/>
    </source>
</evidence>
<dbReference type="PRINTS" id="PR00830">
    <property type="entry name" value="ENDOLAPTASE"/>
</dbReference>